<reference evidence="2 3" key="1">
    <citation type="journal article" date="2017" name="PLoS Biol.">
        <title>The sea cucumber genome provides insights into morphological evolution and visceral regeneration.</title>
        <authorList>
            <person name="Zhang X."/>
            <person name="Sun L."/>
            <person name="Yuan J."/>
            <person name="Sun Y."/>
            <person name="Gao Y."/>
            <person name="Zhang L."/>
            <person name="Li S."/>
            <person name="Dai H."/>
            <person name="Hamel J.F."/>
            <person name="Liu C."/>
            <person name="Yu Y."/>
            <person name="Liu S."/>
            <person name="Lin W."/>
            <person name="Guo K."/>
            <person name="Jin S."/>
            <person name="Xu P."/>
            <person name="Storey K.B."/>
            <person name="Huan P."/>
            <person name="Zhang T."/>
            <person name="Zhou Y."/>
            <person name="Zhang J."/>
            <person name="Lin C."/>
            <person name="Li X."/>
            <person name="Xing L."/>
            <person name="Huo D."/>
            <person name="Sun M."/>
            <person name="Wang L."/>
            <person name="Mercier A."/>
            <person name="Li F."/>
            <person name="Yang H."/>
            <person name="Xiang J."/>
        </authorList>
    </citation>
    <scope>NUCLEOTIDE SEQUENCE [LARGE SCALE GENOMIC DNA]</scope>
    <source>
        <strain evidence="2">Shaxun</strain>
        <tissue evidence="2">Muscle</tissue>
    </source>
</reference>
<keyword evidence="3" id="KW-1185">Reference proteome</keyword>
<name>A0A2G8JYU0_STIJA</name>
<evidence type="ECO:0000313" key="2">
    <source>
        <dbReference type="EMBL" id="PIK40879.1"/>
    </source>
</evidence>
<feature type="region of interest" description="Disordered" evidence="1">
    <location>
        <begin position="15"/>
        <end position="39"/>
    </location>
</feature>
<organism evidence="2 3">
    <name type="scientific">Stichopus japonicus</name>
    <name type="common">Sea cucumber</name>
    <dbReference type="NCBI Taxonomy" id="307972"/>
    <lineage>
        <taxon>Eukaryota</taxon>
        <taxon>Metazoa</taxon>
        <taxon>Echinodermata</taxon>
        <taxon>Eleutherozoa</taxon>
        <taxon>Echinozoa</taxon>
        <taxon>Holothuroidea</taxon>
        <taxon>Aspidochirotacea</taxon>
        <taxon>Aspidochirotida</taxon>
        <taxon>Stichopodidae</taxon>
        <taxon>Apostichopus</taxon>
    </lineage>
</organism>
<dbReference type="EMBL" id="MRZV01001075">
    <property type="protein sequence ID" value="PIK40879.1"/>
    <property type="molecule type" value="Genomic_DNA"/>
</dbReference>
<sequence>MEDLKSNLTKALFLEKKEESTTKQSENKTTSSNIKQSKLGDAKRKLALSDLQNQNYIDSTSTSAESSEAEVEKGIVQMRRELLKTKNAELKRMVTNSIVEDLSVTNETDSEGEIGLGIPFSILRLPVVTKRRRSRRGRKMMAEVNHSERKMKSSFNEVARTARLKELLYLSNSYTVVALLTRIPT</sequence>
<dbReference type="Proteomes" id="UP000230750">
    <property type="component" value="Unassembled WGS sequence"/>
</dbReference>
<accession>A0A2G8JYU0</accession>
<proteinExistence type="predicted"/>
<evidence type="ECO:0000313" key="3">
    <source>
        <dbReference type="Proteomes" id="UP000230750"/>
    </source>
</evidence>
<feature type="compositionally biased region" description="Low complexity" evidence="1">
    <location>
        <begin position="22"/>
        <end position="33"/>
    </location>
</feature>
<protein>
    <submittedName>
        <fullName evidence="2">Uncharacterized protein</fullName>
    </submittedName>
</protein>
<gene>
    <name evidence="2" type="ORF">BSL78_22262</name>
</gene>
<comment type="caution">
    <text evidence="2">The sequence shown here is derived from an EMBL/GenBank/DDBJ whole genome shotgun (WGS) entry which is preliminary data.</text>
</comment>
<dbReference type="AlphaFoldDB" id="A0A2G8JYU0"/>
<evidence type="ECO:0000256" key="1">
    <source>
        <dbReference type="SAM" id="MobiDB-lite"/>
    </source>
</evidence>